<dbReference type="InterPro" id="IPR007197">
    <property type="entry name" value="rSAM"/>
</dbReference>
<dbReference type="SFLD" id="SFLDG01082">
    <property type="entry name" value="B12-binding_domain_containing"/>
    <property type="match status" value="1"/>
</dbReference>
<name>A0A150FUF1_GONPE</name>
<dbReference type="SUPFAM" id="SSF102114">
    <property type="entry name" value="Radical SAM enzymes"/>
    <property type="match status" value="1"/>
</dbReference>
<protein>
    <recommendedName>
        <fullName evidence="2">Radical SAM domain-containing protein</fullName>
    </recommendedName>
</protein>
<evidence type="ECO:0000256" key="1">
    <source>
        <dbReference type="SAM" id="MobiDB-lite"/>
    </source>
</evidence>
<reference evidence="4" key="1">
    <citation type="journal article" date="2016" name="Nat. Commun.">
        <title>The Gonium pectorale genome demonstrates co-option of cell cycle regulation during the evolution of multicellularity.</title>
        <authorList>
            <person name="Hanschen E.R."/>
            <person name="Marriage T.N."/>
            <person name="Ferris P.J."/>
            <person name="Hamaji T."/>
            <person name="Toyoda A."/>
            <person name="Fujiyama A."/>
            <person name="Neme R."/>
            <person name="Noguchi H."/>
            <person name="Minakuchi Y."/>
            <person name="Suzuki M."/>
            <person name="Kawai-Toyooka H."/>
            <person name="Smith D.R."/>
            <person name="Sparks H."/>
            <person name="Anderson J."/>
            <person name="Bakaric R."/>
            <person name="Luria V."/>
            <person name="Karger A."/>
            <person name="Kirschner M.W."/>
            <person name="Durand P.M."/>
            <person name="Michod R.E."/>
            <person name="Nozaki H."/>
            <person name="Olson B.J."/>
        </authorList>
    </citation>
    <scope>NUCLEOTIDE SEQUENCE [LARGE SCALE GENOMIC DNA]</scope>
    <source>
        <strain evidence="4">NIES-2863</strain>
    </source>
</reference>
<comment type="caution">
    <text evidence="3">The sequence shown here is derived from an EMBL/GenBank/DDBJ whole genome shotgun (WGS) entry which is preliminary data.</text>
</comment>
<dbReference type="Pfam" id="PF19864">
    <property type="entry name" value="Radical_SAM_N2"/>
    <property type="match status" value="1"/>
</dbReference>
<dbReference type="InterPro" id="IPR058240">
    <property type="entry name" value="rSAM_sf"/>
</dbReference>
<gene>
    <name evidence="3" type="ORF">GPECTOR_638g746</name>
</gene>
<dbReference type="InterPro" id="IPR045784">
    <property type="entry name" value="Radical_SAM_N2"/>
</dbReference>
<evidence type="ECO:0000259" key="2">
    <source>
        <dbReference type="Pfam" id="PF19864"/>
    </source>
</evidence>
<dbReference type="AlphaFoldDB" id="A0A150FUF1"/>
<dbReference type="PANTHER" id="PTHR42731:SF1">
    <property type="entry name" value="RADICAL SAM DOMAIN PROTEIN"/>
    <property type="match status" value="1"/>
</dbReference>
<dbReference type="PANTHER" id="PTHR42731">
    <property type="entry name" value="SLL1084 PROTEIN"/>
    <property type="match status" value="1"/>
</dbReference>
<dbReference type="GO" id="GO:0051536">
    <property type="term" value="F:iron-sulfur cluster binding"/>
    <property type="evidence" value="ECO:0007669"/>
    <property type="project" value="InterPro"/>
</dbReference>
<evidence type="ECO:0000313" key="3">
    <source>
        <dbReference type="EMBL" id="KXZ41222.1"/>
    </source>
</evidence>
<evidence type="ECO:0000313" key="4">
    <source>
        <dbReference type="Proteomes" id="UP000075714"/>
    </source>
</evidence>
<sequence length="392" mass="42164">MAFDVRGARPPGPALRHMTGRVSGVNGGISVGTRRGPLPGAAAAVVEGAVAGSLSPQLVQRLTEAAAAAAVAGGADDAIYGIPRSEWLQLQGPSRYLGNEVGAVRKPWGSADIRFCLTYPEIYEVGASNLGHIILYTVLNATAGLLCDRSYFPAPDMAALLARHGKPLFGVESRRPLRDFDCLGFSLAYELGGTNVLEMLRQAGVPRTWRERCEPVGAPWDPSSGSWPLVFAGGPTATSNPEPFADFYDFFALGDGEELLVEIGRCLQACRSKGLDRRSTLLQLARSVEGVYVPQFYEAPQGFGGSVVPIEEGVPARVKRRTCQPDPFQQIGLVPYVETVHDRMTVEIRRGCTRGCRFCQPGMLTRPARDVEPQRVVEAVEDGLRKTGPGRG</sequence>
<proteinExistence type="predicted"/>
<dbReference type="STRING" id="33097.A0A150FUF1"/>
<feature type="domain" description="Radical SAM" evidence="2">
    <location>
        <begin position="131"/>
        <end position="294"/>
    </location>
</feature>
<dbReference type="EMBL" id="LSYV01000635">
    <property type="protein sequence ID" value="KXZ41222.1"/>
    <property type="molecule type" value="Genomic_DNA"/>
</dbReference>
<dbReference type="GO" id="GO:0003824">
    <property type="term" value="F:catalytic activity"/>
    <property type="evidence" value="ECO:0007669"/>
    <property type="project" value="InterPro"/>
</dbReference>
<dbReference type="OrthoDB" id="3846at2759"/>
<feature type="region of interest" description="Disordered" evidence="1">
    <location>
        <begin position="1"/>
        <end position="20"/>
    </location>
</feature>
<dbReference type="Proteomes" id="UP000075714">
    <property type="component" value="Unassembled WGS sequence"/>
</dbReference>
<dbReference type="SFLD" id="SFLDS00029">
    <property type="entry name" value="Radical_SAM"/>
    <property type="match status" value="1"/>
</dbReference>
<organism evidence="3 4">
    <name type="scientific">Gonium pectorale</name>
    <name type="common">Green alga</name>
    <dbReference type="NCBI Taxonomy" id="33097"/>
    <lineage>
        <taxon>Eukaryota</taxon>
        <taxon>Viridiplantae</taxon>
        <taxon>Chlorophyta</taxon>
        <taxon>core chlorophytes</taxon>
        <taxon>Chlorophyceae</taxon>
        <taxon>CS clade</taxon>
        <taxon>Chlamydomonadales</taxon>
        <taxon>Volvocaceae</taxon>
        <taxon>Gonium</taxon>
    </lineage>
</organism>
<keyword evidence="4" id="KW-1185">Reference proteome</keyword>
<accession>A0A150FUF1</accession>